<reference evidence="2" key="2">
    <citation type="submission" date="2021-04" db="EMBL/GenBank/DDBJ databases">
        <authorList>
            <person name="Gilroy R."/>
        </authorList>
    </citation>
    <scope>NUCLEOTIDE SEQUENCE</scope>
    <source>
        <strain evidence="2">1068</strain>
    </source>
</reference>
<dbReference type="PANTHER" id="PTHR18964:SF149">
    <property type="entry name" value="BIFUNCTIONAL UDP-N-ACETYLGLUCOSAMINE 2-EPIMERASE_N-ACETYLMANNOSAMINE KINASE"/>
    <property type="match status" value="1"/>
</dbReference>
<dbReference type="Pfam" id="PF00480">
    <property type="entry name" value="ROK"/>
    <property type="match status" value="1"/>
</dbReference>
<dbReference type="SUPFAM" id="SSF53067">
    <property type="entry name" value="Actin-like ATPase domain"/>
    <property type="match status" value="1"/>
</dbReference>
<evidence type="ECO:0000313" key="3">
    <source>
        <dbReference type="Proteomes" id="UP000824056"/>
    </source>
</evidence>
<dbReference type="AlphaFoldDB" id="A0A9D2FP57"/>
<dbReference type="InterPro" id="IPR000600">
    <property type="entry name" value="ROK"/>
</dbReference>
<gene>
    <name evidence="2" type="ORF">H9809_02770</name>
</gene>
<dbReference type="InterPro" id="IPR043129">
    <property type="entry name" value="ATPase_NBD"/>
</dbReference>
<accession>A0A9D2FP57</accession>
<comment type="caution">
    <text evidence="2">The sequence shown here is derived from an EMBL/GenBank/DDBJ whole genome shotgun (WGS) entry which is preliminary data.</text>
</comment>
<proteinExistence type="inferred from homology"/>
<dbReference type="Gene3D" id="3.30.420.40">
    <property type="match status" value="2"/>
</dbReference>
<name>A0A9D2FP57_9FIRM</name>
<evidence type="ECO:0000256" key="1">
    <source>
        <dbReference type="ARBA" id="ARBA00006479"/>
    </source>
</evidence>
<organism evidence="2 3">
    <name type="scientific">Candidatus Blautia pullicola</name>
    <dbReference type="NCBI Taxonomy" id="2838498"/>
    <lineage>
        <taxon>Bacteria</taxon>
        <taxon>Bacillati</taxon>
        <taxon>Bacillota</taxon>
        <taxon>Clostridia</taxon>
        <taxon>Lachnospirales</taxon>
        <taxon>Lachnospiraceae</taxon>
        <taxon>Blautia</taxon>
    </lineage>
</organism>
<evidence type="ECO:0000313" key="2">
    <source>
        <dbReference type="EMBL" id="HIZ64819.1"/>
    </source>
</evidence>
<feature type="non-terminal residue" evidence="2">
    <location>
        <position position="1"/>
    </location>
</feature>
<protein>
    <submittedName>
        <fullName evidence="2">ROK family protein</fullName>
    </submittedName>
</protein>
<dbReference type="EMBL" id="DXBG01000063">
    <property type="protein sequence ID" value="HIZ64819.1"/>
    <property type="molecule type" value="Genomic_DNA"/>
</dbReference>
<reference evidence="2" key="1">
    <citation type="journal article" date="2021" name="PeerJ">
        <title>Extensive microbial diversity within the chicken gut microbiome revealed by metagenomics and culture.</title>
        <authorList>
            <person name="Gilroy R."/>
            <person name="Ravi A."/>
            <person name="Getino M."/>
            <person name="Pursley I."/>
            <person name="Horton D.L."/>
            <person name="Alikhan N.F."/>
            <person name="Baker D."/>
            <person name="Gharbi K."/>
            <person name="Hall N."/>
            <person name="Watson M."/>
            <person name="Adriaenssens E.M."/>
            <person name="Foster-Nyarko E."/>
            <person name="Jarju S."/>
            <person name="Secka A."/>
            <person name="Antonio M."/>
            <person name="Oren A."/>
            <person name="Chaudhuri R.R."/>
            <person name="La Ragione R."/>
            <person name="Hildebrand F."/>
            <person name="Pallen M.J."/>
        </authorList>
    </citation>
    <scope>NUCLEOTIDE SEQUENCE</scope>
    <source>
        <strain evidence="2">1068</strain>
    </source>
</reference>
<dbReference type="PANTHER" id="PTHR18964">
    <property type="entry name" value="ROK (REPRESSOR, ORF, KINASE) FAMILY"/>
    <property type="match status" value="1"/>
</dbReference>
<dbReference type="Proteomes" id="UP000824056">
    <property type="component" value="Unassembled WGS sequence"/>
</dbReference>
<comment type="similarity">
    <text evidence="1">Belongs to the ROK (NagC/XylR) family.</text>
</comment>
<sequence>NLRGEILDSCESEPGDSDYSVMIKKLAHQIETLIKSVPRKKLLGVGIGLPGFIEPDNGIIRSHREKDWVGRNLAGDMEEMLHMPVVIDNNVRVRAVGYEMAQKGRWTEPFAYLYISRGIACPFMTRGSGPSLYSSGAGELGHTILSMEEGGEKNLDQLAGEKAIRELCQKELEMGRALVLAQVLKESGQADIDMKLIGEAQQLGDPQVKAILEKAIDYIGLALANVVNLLNPRFVVVDGYMMKSENNRKQLQKATKKRFFGINEEEVQMIFLPFDHFSGAKSAGLFAIRQMFLEK</sequence>